<dbReference type="SUPFAM" id="SSF54495">
    <property type="entry name" value="UBC-like"/>
    <property type="match status" value="1"/>
</dbReference>
<dbReference type="SUPFAM" id="SSF69572">
    <property type="entry name" value="Activating enzymes of the ubiquitin-like proteins"/>
    <property type="match status" value="1"/>
</dbReference>
<dbReference type="EMBL" id="JABSWW010000002">
    <property type="protein sequence ID" value="NRT92361.1"/>
    <property type="molecule type" value="Genomic_DNA"/>
</dbReference>
<gene>
    <name evidence="2" type="ORF">B0H41_006182</name>
</gene>
<reference evidence="2" key="2">
    <citation type="journal article" date="2022" name="Nat. Biotechnol.">
        <title>Carbon-negative production of acetone and isopropanol by gas fermentation at industrial pilot scale.</title>
        <authorList>
            <person name="Liew F.E."/>
            <person name="Nogle R."/>
            <person name="Abdalla T."/>
            <person name="Rasor B.J."/>
            <person name="Canter C."/>
            <person name="Jensen R.O."/>
            <person name="Wang L."/>
            <person name="Strutz J."/>
            <person name="Chirania P."/>
            <person name="De Tissera S."/>
            <person name="Mueller A.P."/>
            <person name="Ruan Z."/>
            <person name="Gao A."/>
            <person name="Tran L."/>
            <person name="Engle N.L."/>
            <person name="Bromley J.C."/>
            <person name="Daniell J."/>
            <person name="Conrado R."/>
            <person name="Tschaplinski T.J."/>
            <person name="Giannone R.J."/>
            <person name="Hettich R.L."/>
            <person name="Karim A.S."/>
            <person name="Simpson S.D."/>
            <person name="Brown S.D."/>
            <person name="Leang C."/>
            <person name="Jewett M.C."/>
            <person name="Kopke M."/>
        </authorList>
    </citation>
    <scope>NUCLEOTIDE SEQUENCE</scope>
    <source>
        <strain evidence="2">DJ080</strain>
    </source>
</reference>
<keyword evidence="2" id="KW-0808">Transferase</keyword>
<dbReference type="Proteomes" id="UP001193748">
    <property type="component" value="Unassembled WGS sequence"/>
</dbReference>
<dbReference type="InterPro" id="IPR045886">
    <property type="entry name" value="ThiF/MoeB/HesA"/>
</dbReference>
<dbReference type="GO" id="GO:0061504">
    <property type="term" value="P:cyclic threonylcarbamoyladenosine biosynthetic process"/>
    <property type="evidence" value="ECO:0007669"/>
    <property type="project" value="TreeGrafter"/>
</dbReference>
<dbReference type="InterPro" id="IPR000594">
    <property type="entry name" value="ThiF_NAD_FAD-bd"/>
</dbReference>
<organism evidence="2 3">
    <name type="scientific">Clostridium beijerinckii</name>
    <name type="common">Clostridium MP</name>
    <dbReference type="NCBI Taxonomy" id="1520"/>
    <lineage>
        <taxon>Bacteria</taxon>
        <taxon>Bacillati</taxon>
        <taxon>Bacillota</taxon>
        <taxon>Clostridia</taxon>
        <taxon>Eubacteriales</taxon>
        <taxon>Clostridiaceae</taxon>
        <taxon>Clostridium</taxon>
    </lineage>
</organism>
<reference evidence="2" key="1">
    <citation type="submission" date="2020-05" db="EMBL/GenBank/DDBJ databases">
        <authorList>
            <person name="Brown S."/>
            <person name="Huntemann M."/>
            <person name="Clum A."/>
            <person name="Spunde A."/>
            <person name="Palaniappan K."/>
            <person name="Ritter S."/>
            <person name="Mikhailova N."/>
            <person name="Chen I.-M."/>
            <person name="Stamatis D."/>
            <person name="Reddy T."/>
            <person name="O'Malley R."/>
            <person name="Daum C."/>
            <person name="Shapiro N."/>
            <person name="Ivanova N."/>
            <person name="Kyrpides N."/>
            <person name="Woyke T."/>
        </authorList>
    </citation>
    <scope>NUCLEOTIDE SEQUENCE</scope>
    <source>
        <strain evidence="2">DJ080</strain>
    </source>
</reference>
<evidence type="ECO:0000313" key="2">
    <source>
        <dbReference type="EMBL" id="NRT92361.1"/>
    </source>
</evidence>
<accession>A0AAX0BBJ8</accession>
<protein>
    <submittedName>
        <fullName evidence="2">Molybdopterin/thiamine biosynthesis adenylyltransferase</fullName>
    </submittedName>
</protein>
<dbReference type="InterPro" id="IPR016135">
    <property type="entry name" value="UBQ-conjugating_enzyme/RWD"/>
</dbReference>
<dbReference type="GO" id="GO:0061503">
    <property type="term" value="F:tRNA threonylcarbamoyladenosine dehydratase"/>
    <property type="evidence" value="ECO:0007669"/>
    <property type="project" value="TreeGrafter"/>
</dbReference>
<proteinExistence type="predicted"/>
<dbReference type="GO" id="GO:0016779">
    <property type="term" value="F:nucleotidyltransferase activity"/>
    <property type="evidence" value="ECO:0007669"/>
    <property type="project" value="UniProtKB-KW"/>
</dbReference>
<dbReference type="PANTHER" id="PTHR43267:SF1">
    <property type="entry name" value="TRNA THREONYLCARBAMOYLADENOSINE DEHYDRATASE"/>
    <property type="match status" value="1"/>
</dbReference>
<keyword evidence="2" id="KW-0548">Nucleotidyltransferase</keyword>
<dbReference type="PANTHER" id="PTHR43267">
    <property type="entry name" value="TRNA THREONYLCARBAMOYLADENOSINE DEHYDRATASE"/>
    <property type="match status" value="1"/>
</dbReference>
<dbReference type="AlphaFoldDB" id="A0AAX0BBJ8"/>
<dbReference type="Gene3D" id="3.40.50.720">
    <property type="entry name" value="NAD(P)-binding Rossmann-like Domain"/>
    <property type="match status" value="1"/>
</dbReference>
<dbReference type="Pfam" id="PF00899">
    <property type="entry name" value="ThiF"/>
    <property type="match status" value="1"/>
</dbReference>
<dbReference type="GO" id="GO:0008641">
    <property type="term" value="F:ubiquitin-like modifier activating enzyme activity"/>
    <property type="evidence" value="ECO:0007669"/>
    <property type="project" value="InterPro"/>
</dbReference>
<feature type="domain" description="THIF-type NAD/FAD binding fold" evidence="1">
    <location>
        <begin position="293"/>
        <end position="518"/>
    </location>
</feature>
<evidence type="ECO:0000313" key="3">
    <source>
        <dbReference type="Proteomes" id="UP001193748"/>
    </source>
</evidence>
<name>A0AAX0BBJ8_CLOBE</name>
<sequence length="555" mass="64875">MVRMCDKKRLEFEIENTFKHYPNFKYKLIRQGKYRFFAWVGEIYVDKKSYYLYIRFGASFPNVRPAVSLLDNRLEVEKIDTSHKDKYDNLCLYTSDGSENSWNKNYTIANVIEKTKVFIEKRLKGQDKDVHKTINNAVIDLTNEKKYVINFKWFPKKNGESGEIIFENKLDNENFNYAICIKDINDNIIEENVNPYFESISDNIITKKIKWICMKRESIYKILSIKNKKEFYSYIRKKQTLKSMLEDDIDEIIIFMSKEDKLFVKLGEKNEFSNIINIEKGMFFARNRNIIDVEKISNKKVTVFGVGSLGSKITEMLCRSGVENFTIVDYDQFAPENLSRHILTTKDLFLNKAIALKKRISSINPSAKVMPFSFNLFNYDELYLCVKDIISDSDLIICSTGDEESEYFLNDMMSDISKEKKIPCIYSGILGNGFGGRIHKVIIGETPCYKCIKLQQEKQPEIYKLFNENVFSQTNNYKLGIYSEPGIPGLDVDITIFAGIVVKMSLETLLEEKKIFKYNNYIWSNMEGWIFQEPFMLKNIKFSRVENCSSCEGAL</sequence>
<comment type="caution">
    <text evidence="2">The sequence shown here is derived from an EMBL/GenBank/DDBJ whole genome shotgun (WGS) entry which is preliminary data.</text>
</comment>
<dbReference type="InterPro" id="IPR035985">
    <property type="entry name" value="Ubiquitin-activating_enz"/>
</dbReference>
<evidence type="ECO:0000259" key="1">
    <source>
        <dbReference type="Pfam" id="PF00899"/>
    </source>
</evidence>